<proteinExistence type="inferred from homology"/>
<dbReference type="Pfam" id="PF18995">
    <property type="entry name" value="PRT6_C"/>
    <property type="match status" value="1"/>
</dbReference>
<evidence type="ECO:0000256" key="8">
    <source>
        <dbReference type="ARBA" id="ARBA00046341"/>
    </source>
</evidence>
<evidence type="ECO:0000256" key="3">
    <source>
        <dbReference type="ARBA" id="ARBA00022679"/>
    </source>
</evidence>
<comment type="similarity">
    <text evidence="8 10">Belongs to the E3 ubiquitin-protein ligase UBR1-like family.</text>
</comment>
<dbReference type="CDD" id="cd19673">
    <property type="entry name" value="UBR-box_UBR3"/>
    <property type="match status" value="1"/>
</dbReference>
<evidence type="ECO:0000256" key="9">
    <source>
        <dbReference type="PROSITE-ProRule" id="PRU00508"/>
    </source>
</evidence>
<dbReference type="InterPro" id="IPR044046">
    <property type="entry name" value="E3_ligase_UBR-like_C"/>
</dbReference>
<dbReference type="CDD" id="cd16482">
    <property type="entry name" value="RING-H2_UBR1-like"/>
    <property type="match status" value="1"/>
</dbReference>
<evidence type="ECO:0000256" key="7">
    <source>
        <dbReference type="ARBA" id="ARBA00022833"/>
    </source>
</evidence>
<dbReference type="GO" id="GO:0016567">
    <property type="term" value="P:protein ubiquitination"/>
    <property type="evidence" value="ECO:0007669"/>
    <property type="project" value="UniProtKB-UniRule"/>
</dbReference>
<dbReference type="InterPro" id="IPR003769">
    <property type="entry name" value="ClpS_core"/>
</dbReference>
<evidence type="ECO:0000256" key="10">
    <source>
        <dbReference type="RuleBase" id="RU366018"/>
    </source>
</evidence>
<feature type="region of interest" description="Disordered" evidence="11">
    <location>
        <begin position="1379"/>
        <end position="1404"/>
    </location>
</feature>
<sequence>MDAPLYVLLHTLHKKLFSVPPESRGVAAPDSGTGASTEPFDSFSSFNSLNPVSTSTPNSTRLFYPLHPLPLHLKQSVASMLDAHFDLHLPVSAPDTNATSQSDLDAPEYQPNRRGHPCGHVFAEGEGVFWCRNCALDETCVMCHNCFHASNHDGHDTTFHLSKGGGCCDCGDAQAWRVPVQCAFHSSNGVHPNAGSKNQSVEEDSETRVPTNEAAINAMRATISTALDFIIDTFNASPTNFTLPTRLESVLSANPPEPGDEDCGANLENVEFKRDMFVCILWNDESHTFDEVIAKVRGGTNCSEERAAEVAVTVDAVGREVISSSYQIARLLSIARSINENRSTGLSLTIRTVRDTFRENVASFLVEWLRDLPSRVRGEIRGQDGRLHESLVAVVRRLICEELCAPRRKVKDKLIGEYVGALNKVNNGSGSSGSSVSMQMGETGDAAAIRALNQVYGGVKSNHMDSDGDVSMGEHSTSGDRGRWRIDYLIGFDSRLWKQLRGTLKGLYIETLVVSGDEYKKAMALRFCYTYPLTANSYLVQDREYDLSIMTFTVQLFTVPSVSEYLMANTSIVHCLCATLKALFLSDHYATVFPYTDLLKSIRRANRLIRPQYTKLNCESTNDRVYKDSKYSQIFNDIKYFFASPLIRMNLLRNGNLSEFASFLDLCRVMQGMYPQKRHIRTHIEYESQAWTNSFYLSSNISRILEHVGDAFAPTTRSRLKEDLNHLVKAIKLTLKALDDWCAQEQLQEFAEWDRAVNERVISSQRAGTPFTPPIRSLDGFIPISYCQIPPSQRVLDFKALGRSVSLHVPLHWVLAKLLACLAQFGVEMAKQTGTADAFHLRQVLSVEDIQEPKPKDLKDLSFVQDLDDWSLSGLSNSMDVNDSVNLPYAIPVPALLQQISQEDHIVRILDHPLRTEVFLSQIRTNLWVRNGLNIRNQHLYFKYILLRDVYDLDVFLVQTFACMASSDRFIATLLDRYDVRAWFEGNVVESAKKFFGDTLPSVGLSEDLLNLLIYVITERMKPSGRMDVESLARREIIHVLATSPSGGLPYSKITESIPYEITRLLQGLPVPIGADLEPQECYFSLCKSFDTILGEVAVFKPPTMTSDKGVYVLRDECFEEVDPWFHHYARTQREEVEATLLQRIVKRNGGEARIKKMSDAARSGSLTREAGGSWEEMNRLANRHGLTLPKISLMPMGSGFSGLDSLSCGKSFALILLMALFNLTRGDDHVCQSDHAMASIVHLLQVAVEIDLLRAGSVAVGERFVDQAGHLYQFEVMGPAPCSLVGKVLEIIDRGTEDAFKDHVEKLSLFIVRLSAFGTSCAASEQIAAWQHKNSSVVVQESGTVSPAEAEREKRKAESKMRQAAIMAKFAQQQKSFLDENSDDDSELDASDEDMDADKHANESSFLAESRSWNFPGGNCIMCQEELKDDRLYGMLCLTQPCYIQRSRYVDFRDAKSVISTMESVQGGSSQPAVYEAEPGSNSIFEKFPRSVDLSSREESPDAEMHASSCGHLMHLSCFEQYFTSIEGRQSLEHRLYAECLDRGEFLCPLCKSLGNVMFPIKPVTKTESVNWSGSVSGTGGGVVPPDRGGAKNAFQGLPEWFTLLKQRLVQVWDQPGGMQTDGQHSFTFGGGASSSTVRPTRPGRSQPVSSLNDRRGSDASLSSTASNQRDQPELQDLIDRLMRLTDNNLTQGLVNSLQYTIVSLERSLRGVSSKSGEAENSALVQTGILELLSGNTLVFLRVMADSILQLNENQLSESSAEDRAKNSDARFQLNCIFAGMDNDLFPTRESLPCQIESRSFASLVMLTFTNDDLPVIYEPEDIYKWVALCFLQEVVRTVVAIVRSVSVHGDTWFKNDAVLRAALSSVSAKGFQDRKGKGPASMQSEMMEDVEFDLRTESQEHLTEMSHFLRFIMSGLGMDETASSFVLSSVSVSVVYALLRAMTLPYLRSTTIYLYTRFFIVPPTGAAGFGHVVTGSANSVQDEYDQLSAYLQIPSLWSVCSTATTVSDTFLSKLMYNWLAAYVEIETERVKQTQLLQIQASEMARQDLDSYRLERLITLDSPAPLSLIGLPNGLENLFADCFKKICNSCQKQIAEPALCLVCGTVVCALTFCCHKDKKGECNNHMKVCSGEVGIFFLVKKFKILLLHNEKGCTIDPPYLDIHGEVDSSRRKGYRQFLNLKRYDEIRKLWLTNGLPSFIARRVEATHSYGGWSQY</sequence>
<accession>A0A507FSY2</accession>
<feature type="compositionally biased region" description="Polar residues" evidence="11">
    <location>
        <begin position="1661"/>
        <end position="1671"/>
    </location>
</feature>
<name>A0A507FSY2_9FUNG</name>
<feature type="compositionally biased region" description="Acidic residues" evidence="11">
    <location>
        <begin position="1381"/>
        <end position="1397"/>
    </location>
</feature>
<dbReference type="UniPathway" id="UPA00143"/>
<dbReference type="GO" id="GO:0071596">
    <property type="term" value="P:ubiquitin-dependent protein catabolic process via the N-end rule pathway"/>
    <property type="evidence" value="ECO:0007669"/>
    <property type="project" value="UniProtKB-UniRule"/>
</dbReference>
<evidence type="ECO:0000256" key="4">
    <source>
        <dbReference type="ARBA" id="ARBA00022723"/>
    </source>
</evidence>
<dbReference type="EC" id="2.3.2.27" evidence="10"/>
<dbReference type="InterPro" id="IPR039164">
    <property type="entry name" value="UBR1-like"/>
</dbReference>
<dbReference type="PANTHER" id="PTHR21497">
    <property type="entry name" value="UBIQUITIN LIGASE E3 ALPHA-RELATED"/>
    <property type="match status" value="1"/>
</dbReference>
<protein>
    <recommendedName>
        <fullName evidence="10">E3 ubiquitin-protein ligase</fullName>
        <ecNumber evidence="10">2.3.2.27</ecNumber>
    </recommendedName>
</protein>
<dbReference type="InterPro" id="IPR055194">
    <property type="entry name" value="UBR1-like_WH"/>
</dbReference>
<comment type="function">
    <text evidence="10">Ubiquitin ligase protein which is a component of the N-end rule pathway. Recognizes and binds to proteins bearing specific N-terminal residues that are destabilizing according to the N-end rule, leading to their ubiquitination and subsequent degradation.</text>
</comment>
<dbReference type="Gene3D" id="2.10.110.30">
    <property type="match status" value="1"/>
</dbReference>
<dbReference type="Pfam" id="PF02617">
    <property type="entry name" value="ClpS"/>
    <property type="match status" value="1"/>
</dbReference>
<dbReference type="PROSITE" id="PS51157">
    <property type="entry name" value="ZF_UBR"/>
    <property type="match status" value="1"/>
</dbReference>
<keyword evidence="3 10" id="KW-0808">Transferase</keyword>
<dbReference type="FunFam" id="2.10.110.30:FF:000001">
    <property type="entry name" value="E3 ubiquitin-protein ligase UBR2 isoform 1"/>
    <property type="match status" value="1"/>
</dbReference>
<evidence type="ECO:0000256" key="11">
    <source>
        <dbReference type="SAM" id="MobiDB-lite"/>
    </source>
</evidence>
<dbReference type="GO" id="GO:0008270">
    <property type="term" value="F:zinc ion binding"/>
    <property type="evidence" value="ECO:0007669"/>
    <property type="project" value="UniProtKB-UniRule"/>
</dbReference>
<dbReference type="SMART" id="SM00396">
    <property type="entry name" value="ZnF_UBR1"/>
    <property type="match status" value="1"/>
</dbReference>
<dbReference type="PANTHER" id="PTHR21497:SF24">
    <property type="entry name" value="E3 UBIQUITIN-PROTEIN LIGASE UBR1"/>
    <property type="match status" value="1"/>
</dbReference>
<dbReference type="InterPro" id="IPR003126">
    <property type="entry name" value="Znf_UBR"/>
</dbReference>
<keyword evidence="5 10" id="KW-0863">Zinc-finger</keyword>
<comment type="catalytic activity">
    <reaction evidence="1 10">
        <text>S-ubiquitinyl-[E2 ubiquitin-conjugating enzyme]-L-cysteine + [acceptor protein]-L-lysine = [E2 ubiquitin-conjugating enzyme]-L-cysteine + N(6)-ubiquitinyl-[acceptor protein]-L-lysine.</text>
        <dbReference type="EC" id="2.3.2.27"/>
    </reaction>
</comment>
<dbReference type="SUPFAM" id="SSF54736">
    <property type="entry name" value="ClpS-like"/>
    <property type="match status" value="1"/>
</dbReference>
<keyword evidence="6 10" id="KW-0833">Ubl conjugation pathway</keyword>
<reference evidence="13 14" key="1">
    <citation type="journal article" date="2019" name="Sci. Rep.">
        <title>Comparative genomics of chytrid fungi reveal insights into the obligate biotrophic and pathogenic lifestyle of Synchytrium endobioticum.</title>
        <authorList>
            <person name="van de Vossenberg B.T.L.H."/>
            <person name="Warris S."/>
            <person name="Nguyen H.D.T."/>
            <person name="van Gent-Pelzer M.P.E."/>
            <person name="Joly D.L."/>
            <person name="van de Geest H.C."/>
            <person name="Bonants P.J.M."/>
            <person name="Smith D.S."/>
            <person name="Levesque C.A."/>
            <person name="van der Lee T.A.J."/>
        </authorList>
    </citation>
    <scope>NUCLEOTIDE SEQUENCE [LARGE SCALE GENOMIC DNA]</scope>
    <source>
        <strain evidence="13 14">CBS 675.73</strain>
    </source>
</reference>
<dbReference type="Proteomes" id="UP000320333">
    <property type="component" value="Unassembled WGS sequence"/>
</dbReference>
<keyword evidence="14" id="KW-1185">Reference proteome</keyword>
<evidence type="ECO:0000313" key="13">
    <source>
        <dbReference type="EMBL" id="TPX78630.1"/>
    </source>
</evidence>
<dbReference type="InterPro" id="IPR014719">
    <property type="entry name" value="Ribosomal_bL12_C/ClpS-like"/>
</dbReference>
<dbReference type="GO" id="GO:0000151">
    <property type="term" value="C:ubiquitin ligase complex"/>
    <property type="evidence" value="ECO:0007669"/>
    <property type="project" value="TreeGrafter"/>
</dbReference>
<evidence type="ECO:0000256" key="1">
    <source>
        <dbReference type="ARBA" id="ARBA00000900"/>
    </source>
</evidence>
<evidence type="ECO:0000313" key="14">
    <source>
        <dbReference type="Proteomes" id="UP000320333"/>
    </source>
</evidence>
<gene>
    <name evidence="13" type="ORF">CcCBS67573_g00072</name>
</gene>
<dbReference type="GO" id="GO:0005737">
    <property type="term" value="C:cytoplasm"/>
    <property type="evidence" value="ECO:0007669"/>
    <property type="project" value="TreeGrafter"/>
</dbReference>
<evidence type="ECO:0000256" key="6">
    <source>
        <dbReference type="ARBA" id="ARBA00022786"/>
    </source>
</evidence>
<dbReference type="Gene3D" id="3.30.1390.10">
    <property type="match status" value="1"/>
</dbReference>
<comment type="caution">
    <text evidence="13">The sequence shown here is derived from an EMBL/GenBank/DDBJ whole genome shotgun (WGS) entry which is preliminary data.</text>
</comment>
<evidence type="ECO:0000256" key="5">
    <source>
        <dbReference type="ARBA" id="ARBA00022771"/>
    </source>
</evidence>
<dbReference type="GO" id="GO:0061630">
    <property type="term" value="F:ubiquitin protein ligase activity"/>
    <property type="evidence" value="ECO:0007669"/>
    <property type="project" value="UniProtKB-UniRule"/>
</dbReference>
<dbReference type="Pfam" id="PF02207">
    <property type="entry name" value="zf-UBR"/>
    <property type="match status" value="1"/>
</dbReference>
<evidence type="ECO:0000256" key="2">
    <source>
        <dbReference type="ARBA" id="ARBA00004906"/>
    </source>
</evidence>
<feature type="zinc finger region" description="UBR-type" evidence="9">
    <location>
        <begin position="116"/>
        <end position="187"/>
    </location>
</feature>
<dbReference type="Pfam" id="PF22960">
    <property type="entry name" value="WHD_UBR1"/>
    <property type="match status" value="1"/>
</dbReference>
<dbReference type="OrthoDB" id="26387at2759"/>
<feature type="domain" description="UBR-type" evidence="12">
    <location>
        <begin position="116"/>
        <end position="187"/>
    </location>
</feature>
<dbReference type="STRING" id="246404.A0A507FSY2"/>
<organism evidence="13 14">
    <name type="scientific">Chytriomyces confervae</name>
    <dbReference type="NCBI Taxonomy" id="246404"/>
    <lineage>
        <taxon>Eukaryota</taxon>
        <taxon>Fungi</taxon>
        <taxon>Fungi incertae sedis</taxon>
        <taxon>Chytridiomycota</taxon>
        <taxon>Chytridiomycota incertae sedis</taxon>
        <taxon>Chytridiomycetes</taxon>
        <taxon>Chytridiales</taxon>
        <taxon>Chytriomycetaceae</taxon>
        <taxon>Chytriomyces</taxon>
    </lineage>
</organism>
<keyword evidence="7 10" id="KW-0862">Zinc</keyword>
<comment type="pathway">
    <text evidence="2 10">Protein modification; protein ubiquitination.</text>
</comment>
<dbReference type="EMBL" id="QEAP01000001">
    <property type="protein sequence ID" value="TPX78630.1"/>
    <property type="molecule type" value="Genomic_DNA"/>
</dbReference>
<feature type="region of interest" description="Disordered" evidence="11">
    <location>
        <begin position="1617"/>
        <end position="1674"/>
    </location>
</feature>
<evidence type="ECO:0000259" key="12">
    <source>
        <dbReference type="PROSITE" id="PS51157"/>
    </source>
</evidence>
<keyword evidence="4 10" id="KW-0479">Metal-binding</keyword>